<keyword evidence="3" id="KW-1185">Reference proteome</keyword>
<feature type="transmembrane region" description="Helical" evidence="1">
    <location>
        <begin position="117"/>
        <end position="136"/>
    </location>
</feature>
<dbReference type="Proteomes" id="UP001265700">
    <property type="component" value="Unassembled WGS sequence"/>
</dbReference>
<dbReference type="RefSeq" id="WP_310318646.1">
    <property type="nucleotide sequence ID" value="NZ_JAVDWU010000007.1"/>
</dbReference>
<feature type="transmembrane region" description="Helical" evidence="1">
    <location>
        <begin position="142"/>
        <end position="167"/>
    </location>
</feature>
<protein>
    <recommendedName>
        <fullName evidence="4">Transmembrane protein</fullName>
    </recommendedName>
</protein>
<evidence type="ECO:0000313" key="3">
    <source>
        <dbReference type="Proteomes" id="UP001265700"/>
    </source>
</evidence>
<accession>A0ABU1WPZ9</accession>
<evidence type="ECO:0000256" key="1">
    <source>
        <dbReference type="SAM" id="Phobius"/>
    </source>
</evidence>
<name>A0ABU1WPZ9_9BURK</name>
<dbReference type="EMBL" id="JAVDWU010000007">
    <property type="protein sequence ID" value="MDR7151375.1"/>
    <property type="molecule type" value="Genomic_DNA"/>
</dbReference>
<organism evidence="2 3">
    <name type="scientific">Hydrogenophaga palleronii</name>
    <dbReference type="NCBI Taxonomy" id="65655"/>
    <lineage>
        <taxon>Bacteria</taxon>
        <taxon>Pseudomonadati</taxon>
        <taxon>Pseudomonadota</taxon>
        <taxon>Betaproteobacteria</taxon>
        <taxon>Burkholderiales</taxon>
        <taxon>Comamonadaceae</taxon>
        <taxon>Hydrogenophaga</taxon>
    </lineage>
</organism>
<proteinExistence type="predicted"/>
<keyword evidence="1" id="KW-0472">Membrane</keyword>
<comment type="caution">
    <text evidence="2">The sequence shown here is derived from an EMBL/GenBank/DDBJ whole genome shotgun (WGS) entry which is preliminary data.</text>
</comment>
<sequence>MIVPNHWAEARRQHKTSSKQITVRRFGWSLESEAEAQAMAEQRANEALTDLLSGRQLDRREKKAAYNGADGVPIREEVLTRLGETVITRNAYGAHCLNTPHVLFADIDFASNVPRRWTAWSMAVLLTTSLMAGLWMQSASVALVGAFASLLLAYALAASAHAIWVATQGGREAMARRRLNAYLTQHPLWGVRVYRTPAGLRVLATHQTFRADAPEAQEFFSAVGADPRYVRMCINQRCFRARLTAKPWRIGVRAHMRPRPGIWPVNPEHLPVREAWIERYEAQARAFSACRFVESLGSATEHIDVMPVVELHDRETRALRQGMPIA</sequence>
<evidence type="ECO:0000313" key="2">
    <source>
        <dbReference type="EMBL" id="MDR7151375.1"/>
    </source>
</evidence>
<evidence type="ECO:0008006" key="4">
    <source>
        <dbReference type="Google" id="ProtNLM"/>
    </source>
</evidence>
<dbReference type="SUPFAM" id="SSF56796">
    <property type="entry name" value="Dehydroquinate synthase-like"/>
    <property type="match status" value="1"/>
</dbReference>
<keyword evidence="1" id="KW-0812">Transmembrane</keyword>
<reference evidence="2 3" key="1">
    <citation type="submission" date="2023-07" db="EMBL/GenBank/DDBJ databases">
        <title>Sorghum-associated microbial communities from plants grown in Nebraska, USA.</title>
        <authorList>
            <person name="Schachtman D."/>
        </authorList>
    </citation>
    <scope>NUCLEOTIDE SEQUENCE [LARGE SCALE GENOMIC DNA]</scope>
    <source>
        <strain evidence="2 3">4249</strain>
    </source>
</reference>
<keyword evidence="1" id="KW-1133">Transmembrane helix</keyword>
<gene>
    <name evidence="2" type="ORF">J2W49_003351</name>
</gene>